<reference evidence="1" key="1">
    <citation type="submission" date="2020-07" db="EMBL/GenBank/DDBJ databases">
        <title>Genome sequence and genetic diversity analysis of an under-domesticated orphan crop, white fonio (Digitaria exilis).</title>
        <authorList>
            <person name="Bennetzen J.L."/>
            <person name="Chen S."/>
            <person name="Ma X."/>
            <person name="Wang X."/>
            <person name="Yssel A.E.J."/>
            <person name="Chaluvadi S.R."/>
            <person name="Johnson M."/>
            <person name="Gangashetty P."/>
            <person name="Hamidou F."/>
            <person name="Sanogo M.D."/>
            <person name="Zwaenepoel A."/>
            <person name="Wallace J."/>
            <person name="Van De Peer Y."/>
            <person name="Van Deynze A."/>
        </authorList>
    </citation>
    <scope>NUCLEOTIDE SEQUENCE</scope>
    <source>
        <tissue evidence="1">Leaves</tissue>
    </source>
</reference>
<comment type="caution">
    <text evidence="1">The sequence shown here is derived from an EMBL/GenBank/DDBJ whole genome shotgun (WGS) entry which is preliminary data.</text>
</comment>
<protein>
    <submittedName>
        <fullName evidence="1">Uncharacterized protein</fullName>
    </submittedName>
</protein>
<dbReference type="EMBL" id="JACEFO010001972">
    <property type="protein sequence ID" value="KAF8690827.1"/>
    <property type="molecule type" value="Genomic_DNA"/>
</dbReference>
<dbReference type="Proteomes" id="UP000636709">
    <property type="component" value="Unassembled WGS sequence"/>
</dbReference>
<keyword evidence="2" id="KW-1185">Reference proteome</keyword>
<sequence length="81" mass="9194">MSTRATQPIKIKRGVSNQLYPTSCEGVFRNSFKTEFQAQITYGVKILLSSAYRILASQQNAPPAPPRLMLAYDEEERQNED</sequence>
<proteinExistence type="predicted"/>
<evidence type="ECO:0000313" key="1">
    <source>
        <dbReference type="EMBL" id="KAF8690827.1"/>
    </source>
</evidence>
<accession>A0A835B8I6</accession>
<name>A0A835B8I6_9POAL</name>
<organism evidence="1 2">
    <name type="scientific">Digitaria exilis</name>
    <dbReference type="NCBI Taxonomy" id="1010633"/>
    <lineage>
        <taxon>Eukaryota</taxon>
        <taxon>Viridiplantae</taxon>
        <taxon>Streptophyta</taxon>
        <taxon>Embryophyta</taxon>
        <taxon>Tracheophyta</taxon>
        <taxon>Spermatophyta</taxon>
        <taxon>Magnoliopsida</taxon>
        <taxon>Liliopsida</taxon>
        <taxon>Poales</taxon>
        <taxon>Poaceae</taxon>
        <taxon>PACMAD clade</taxon>
        <taxon>Panicoideae</taxon>
        <taxon>Panicodae</taxon>
        <taxon>Paniceae</taxon>
        <taxon>Anthephorinae</taxon>
        <taxon>Digitaria</taxon>
    </lineage>
</organism>
<gene>
    <name evidence="1" type="ORF">HU200_041224</name>
</gene>
<evidence type="ECO:0000313" key="2">
    <source>
        <dbReference type="Proteomes" id="UP000636709"/>
    </source>
</evidence>
<dbReference type="AlphaFoldDB" id="A0A835B8I6"/>